<evidence type="ECO:0000256" key="7">
    <source>
        <dbReference type="ARBA" id="ARBA00022982"/>
    </source>
</evidence>
<evidence type="ECO:0000256" key="8">
    <source>
        <dbReference type="ARBA" id="ARBA00023004"/>
    </source>
</evidence>
<dbReference type="RefSeq" id="WP_192534295.1">
    <property type="nucleotide sequence ID" value="NZ_JACZHT010000004.1"/>
</dbReference>
<dbReference type="EMBL" id="JACZHT010000004">
    <property type="protein sequence ID" value="MBE1237282.1"/>
    <property type="molecule type" value="Genomic_DNA"/>
</dbReference>
<feature type="transmembrane region" description="Helical" evidence="9">
    <location>
        <begin position="42"/>
        <end position="61"/>
    </location>
</feature>
<dbReference type="GO" id="GO:0019684">
    <property type="term" value="P:photosynthesis, light reaction"/>
    <property type="evidence" value="ECO:0007669"/>
    <property type="project" value="InterPro"/>
</dbReference>
<gene>
    <name evidence="10" type="ORF">IHV25_06440</name>
</gene>
<keyword evidence="9" id="KW-1133">Transmembrane helix</keyword>
<evidence type="ECO:0000313" key="11">
    <source>
        <dbReference type="Proteomes" id="UP000631034"/>
    </source>
</evidence>
<evidence type="ECO:0000256" key="6">
    <source>
        <dbReference type="ARBA" id="ARBA00022723"/>
    </source>
</evidence>
<dbReference type="GO" id="GO:0020037">
    <property type="term" value="F:heme binding"/>
    <property type="evidence" value="ECO:0007669"/>
    <property type="project" value="InterPro"/>
</dbReference>
<dbReference type="GO" id="GO:0005506">
    <property type="term" value="F:iron ion binding"/>
    <property type="evidence" value="ECO:0007669"/>
    <property type="project" value="InterPro"/>
</dbReference>
<sequence length="415" mass="46181">MFDLFKKQAEDAVSLFKQENRDKLTFSWTQDKVGPTPLIWKYGIWATLLAVVGIFVVYWTYDPVNTQQLGFRGTGMQLMTQKGQKAMAIPAAAEFYPEEGGEKAGSMYQQVHIPALADMDNGTFTGFMQQITDWVAPTQGCYYCHVAEGLEFEAPYTKIISRRMIEMVQELNSNPAWRAHLVESKVTCWTCHRGVAIPNFVWYQEPPNGRTGLGNDVGQNKSTSPGMTAMHRDPYTPYIADVMADPRAIRVMGTTSLPVEGTLGKGKSLQQTEQSYSFMISISLGLGVNCTHCHNTQNFADWSLSRPQRLLAWEGMNMIRDLNRDWLSPLSADFSAPWIAQTNAAFNDTFTWEFGSDRTGLSRLGKMGDAPKANCGTCHNGEAIPLLMSDGVTRADLTVDFPQLLGPPMPRLGAQ</sequence>
<reference evidence="10" key="1">
    <citation type="submission" date="2020-10" db="EMBL/GenBank/DDBJ databases">
        <title>Genome sequence of the unusual species of purple photosynthetic bacteria, Phaeovibrio sulfidiphilus DSM 23193, type strain.</title>
        <authorList>
            <person name="Kyndt J.A."/>
            <person name="Meyer T.E."/>
        </authorList>
    </citation>
    <scope>NUCLEOTIDE SEQUENCE</scope>
    <source>
        <strain evidence="10">DSM 23193</strain>
    </source>
</reference>
<evidence type="ECO:0000256" key="4">
    <source>
        <dbReference type="ARBA" id="ARBA00022531"/>
    </source>
</evidence>
<keyword evidence="5" id="KW-0349">Heme</keyword>
<dbReference type="NCBIfam" id="NF040706">
    <property type="entry name" value="photo_cyt_PufC"/>
    <property type="match status" value="1"/>
</dbReference>
<keyword evidence="8" id="KW-0408">Iron</keyword>
<comment type="function">
    <text evidence="1">The reaction center of purple bacteria contains a tightly bound cytochrome molecule which re-reduces the photo oxidized primary electron donor.</text>
</comment>
<evidence type="ECO:0000256" key="5">
    <source>
        <dbReference type="ARBA" id="ARBA00022617"/>
    </source>
</evidence>
<name>A0A8J6YQ82_9PROT</name>
<dbReference type="InterPro" id="IPR003158">
    <property type="entry name" value="Photosyn_RC_cyt_c-su"/>
</dbReference>
<dbReference type="Proteomes" id="UP000631034">
    <property type="component" value="Unassembled WGS sequence"/>
</dbReference>
<protein>
    <recommendedName>
        <fullName evidence="2">Photosynthetic reaction center cytochrome c subunit</fullName>
    </recommendedName>
</protein>
<dbReference type="AlphaFoldDB" id="A0A8J6YQ82"/>
<accession>A0A8J6YQ82</accession>
<dbReference type="GO" id="GO:0030077">
    <property type="term" value="C:plasma membrane light-harvesting complex"/>
    <property type="evidence" value="ECO:0007669"/>
    <property type="project" value="InterPro"/>
</dbReference>
<evidence type="ECO:0000256" key="9">
    <source>
        <dbReference type="SAM" id="Phobius"/>
    </source>
</evidence>
<keyword evidence="6" id="KW-0479">Metal-binding</keyword>
<keyword evidence="11" id="KW-1185">Reference proteome</keyword>
<evidence type="ECO:0000256" key="2">
    <source>
        <dbReference type="ARBA" id="ARBA00015978"/>
    </source>
</evidence>
<dbReference type="Pfam" id="PF02276">
    <property type="entry name" value="CytoC_RC"/>
    <property type="match status" value="1"/>
</dbReference>
<keyword evidence="3" id="KW-0813">Transport</keyword>
<evidence type="ECO:0000313" key="10">
    <source>
        <dbReference type="EMBL" id="MBE1237282.1"/>
    </source>
</evidence>
<dbReference type="InterPro" id="IPR036280">
    <property type="entry name" value="Multihaem_cyt_sf"/>
</dbReference>
<keyword evidence="9" id="KW-0812">Transmembrane</keyword>
<keyword evidence="4" id="KW-0602">Photosynthesis</keyword>
<dbReference type="InterPro" id="IPR023119">
    <property type="entry name" value="Multihaem_cyt_PRC_cyt_su-like"/>
</dbReference>
<dbReference type="Gene3D" id="1.10.468.10">
    <property type="entry name" value="Photosynthetic Reaction Center, subunit C, domain 2"/>
    <property type="match status" value="2"/>
</dbReference>
<keyword evidence="7" id="KW-0249">Electron transport</keyword>
<evidence type="ECO:0000256" key="1">
    <source>
        <dbReference type="ARBA" id="ARBA00003196"/>
    </source>
</evidence>
<dbReference type="CDD" id="cd09224">
    <property type="entry name" value="CytoC_RC"/>
    <property type="match status" value="1"/>
</dbReference>
<dbReference type="GO" id="GO:0009055">
    <property type="term" value="F:electron transfer activity"/>
    <property type="evidence" value="ECO:0007669"/>
    <property type="project" value="InterPro"/>
</dbReference>
<comment type="caution">
    <text evidence="10">The sequence shown here is derived from an EMBL/GenBank/DDBJ whole genome shotgun (WGS) entry which is preliminary data.</text>
</comment>
<proteinExistence type="predicted"/>
<evidence type="ECO:0000256" key="3">
    <source>
        <dbReference type="ARBA" id="ARBA00022448"/>
    </source>
</evidence>
<organism evidence="10 11">
    <name type="scientific">Phaeovibrio sulfidiphilus</name>
    <dbReference type="NCBI Taxonomy" id="1220600"/>
    <lineage>
        <taxon>Bacteria</taxon>
        <taxon>Pseudomonadati</taxon>
        <taxon>Pseudomonadota</taxon>
        <taxon>Alphaproteobacteria</taxon>
        <taxon>Rhodospirillales</taxon>
        <taxon>Rhodospirillaceae</taxon>
        <taxon>Phaeovibrio</taxon>
    </lineage>
</organism>
<keyword evidence="9" id="KW-0472">Membrane</keyword>
<dbReference type="SUPFAM" id="SSF48695">
    <property type="entry name" value="Multiheme cytochromes"/>
    <property type="match status" value="1"/>
</dbReference>